<protein>
    <submittedName>
        <fullName evidence="4">Branched-chain amino acid ABC transporter substrate-binding protein</fullName>
    </submittedName>
</protein>
<dbReference type="AlphaFoldDB" id="A0A5M3WLZ4"/>
<feature type="domain" description="Leucine-binding protein" evidence="3">
    <location>
        <begin position="23"/>
        <end position="358"/>
    </location>
</feature>
<dbReference type="Proteomes" id="UP000331127">
    <property type="component" value="Unassembled WGS sequence"/>
</dbReference>
<name>A0A5M3WLZ4_9ACTN</name>
<organism evidence="4 5">
    <name type="scientific">Acrocarpospora macrocephala</name>
    <dbReference type="NCBI Taxonomy" id="150177"/>
    <lineage>
        <taxon>Bacteria</taxon>
        <taxon>Bacillati</taxon>
        <taxon>Actinomycetota</taxon>
        <taxon>Actinomycetes</taxon>
        <taxon>Streptosporangiales</taxon>
        <taxon>Streptosporangiaceae</taxon>
        <taxon>Acrocarpospora</taxon>
    </lineage>
</organism>
<dbReference type="InterPro" id="IPR051010">
    <property type="entry name" value="BCAA_transport"/>
</dbReference>
<dbReference type="InterPro" id="IPR028081">
    <property type="entry name" value="Leu-bd"/>
</dbReference>
<evidence type="ECO:0000259" key="3">
    <source>
        <dbReference type="Pfam" id="PF13458"/>
    </source>
</evidence>
<dbReference type="Gene3D" id="3.40.50.2300">
    <property type="match status" value="2"/>
</dbReference>
<dbReference type="EMBL" id="BLAE01000021">
    <property type="protein sequence ID" value="GES10295.1"/>
    <property type="molecule type" value="Genomic_DNA"/>
</dbReference>
<gene>
    <name evidence="4" type="ORF">Amac_038920</name>
</gene>
<dbReference type="PANTHER" id="PTHR30483:SF6">
    <property type="entry name" value="PERIPLASMIC BINDING PROTEIN OF ABC TRANSPORTER FOR NATURAL AMINO ACIDS"/>
    <property type="match status" value="1"/>
</dbReference>
<evidence type="ECO:0000313" key="5">
    <source>
        <dbReference type="Proteomes" id="UP000331127"/>
    </source>
</evidence>
<sequence length="375" mass="38408">MILASCGSSGDDAPGAAAEGQVYKVGFPALLTGAAAFAGKPIVQGAQVAVEEINQTAFLGQGATVDLKVEDIKSDPAKAIALYRQYATEGAAGVLCCGLSNEAGALAPVIRQSKVPAIVTSAILDGLASPPHLFRPVVLPSSPGGVYDKFVDSMAKAEAYKTAVVVVNGDVDAMVADGKVWQAALERNGVKVLETIAVGSADRDFTATATQIEAQTPDVVVASTLGTPTALLARSLRDRGYDKRILSSYGASGPALFDAGGAGLAGLAFATPFAADHPVNDTARKFTERYRAKFNTAPDMFAAQGYTAMWLLAMGLKNAGPGAAPEAVGQGLAKVATQESVYGGLRYEGGQAILESPGVYLEWTADGKFSALSNG</sequence>
<evidence type="ECO:0000256" key="2">
    <source>
        <dbReference type="ARBA" id="ARBA00022729"/>
    </source>
</evidence>
<evidence type="ECO:0000313" key="4">
    <source>
        <dbReference type="EMBL" id="GES10295.1"/>
    </source>
</evidence>
<accession>A0A5M3WLZ4</accession>
<reference evidence="4 5" key="1">
    <citation type="submission" date="2019-10" db="EMBL/GenBank/DDBJ databases">
        <title>Whole genome shotgun sequence of Acrocarpospora macrocephala NBRC 16266.</title>
        <authorList>
            <person name="Ichikawa N."/>
            <person name="Kimura A."/>
            <person name="Kitahashi Y."/>
            <person name="Komaki H."/>
            <person name="Oguchi A."/>
        </authorList>
    </citation>
    <scope>NUCLEOTIDE SEQUENCE [LARGE SCALE GENOMIC DNA]</scope>
    <source>
        <strain evidence="4 5">NBRC 16266</strain>
    </source>
</reference>
<comment type="caution">
    <text evidence="4">The sequence shown here is derived from an EMBL/GenBank/DDBJ whole genome shotgun (WGS) entry which is preliminary data.</text>
</comment>
<keyword evidence="2" id="KW-0732">Signal</keyword>
<dbReference type="SUPFAM" id="SSF53822">
    <property type="entry name" value="Periplasmic binding protein-like I"/>
    <property type="match status" value="1"/>
</dbReference>
<comment type="similarity">
    <text evidence="1">Belongs to the leucine-binding protein family.</text>
</comment>
<keyword evidence="5" id="KW-1185">Reference proteome</keyword>
<dbReference type="InterPro" id="IPR028082">
    <property type="entry name" value="Peripla_BP_I"/>
</dbReference>
<dbReference type="PANTHER" id="PTHR30483">
    <property type="entry name" value="LEUCINE-SPECIFIC-BINDING PROTEIN"/>
    <property type="match status" value="1"/>
</dbReference>
<proteinExistence type="inferred from homology"/>
<evidence type="ECO:0000256" key="1">
    <source>
        <dbReference type="ARBA" id="ARBA00010062"/>
    </source>
</evidence>
<dbReference type="Pfam" id="PF13458">
    <property type="entry name" value="Peripla_BP_6"/>
    <property type="match status" value="1"/>
</dbReference>